<gene>
    <name evidence="2" type="ORF">ATNIH1004_000037</name>
    <name evidence="3" type="ORF">EYZ11_009370</name>
</gene>
<dbReference type="EMBL" id="SOSA01000440">
    <property type="protein sequence ID" value="THC91181.1"/>
    <property type="molecule type" value="Genomic_DNA"/>
</dbReference>
<dbReference type="EMBL" id="QUQM01000002">
    <property type="protein sequence ID" value="KAA8651159.1"/>
    <property type="molecule type" value="Genomic_DNA"/>
</dbReference>
<dbReference type="Gene3D" id="3.40.630.30">
    <property type="match status" value="1"/>
</dbReference>
<dbReference type="SUPFAM" id="SSF55729">
    <property type="entry name" value="Acyl-CoA N-acyltransferases (Nat)"/>
    <property type="match status" value="1"/>
</dbReference>
<proteinExistence type="predicted"/>
<protein>
    <recommendedName>
        <fullName evidence="1">N-acetyltransferase domain-containing protein</fullName>
    </recommendedName>
</protein>
<accession>A0A4S3JDI9</accession>
<dbReference type="GO" id="GO:0016747">
    <property type="term" value="F:acyltransferase activity, transferring groups other than amino-acyl groups"/>
    <property type="evidence" value="ECO:0007669"/>
    <property type="project" value="InterPro"/>
</dbReference>
<dbReference type="CDD" id="cd04301">
    <property type="entry name" value="NAT_SF"/>
    <property type="match status" value="1"/>
</dbReference>
<dbReference type="InterPro" id="IPR000182">
    <property type="entry name" value="GNAT_dom"/>
</dbReference>
<reference evidence="2 5" key="2">
    <citation type="submission" date="2019-08" db="EMBL/GenBank/DDBJ databases">
        <title>The genome sequence of a newly discovered highly antifungal drug resistant Aspergillus species, Aspergillus tanneri NIH 1004.</title>
        <authorList>
            <person name="Mounaud S."/>
            <person name="Singh I."/>
            <person name="Joardar V."/>
            <person name="Pakala S."/>
            <person name="Pakala S."/>
            <person name="Venepally P."/>
            <person name="Chung J.K."/>
            <person name="Losada L."/>
            <person name="Nierman W.C."/>
        </authorList>
    </citation>
    <scope>NUCLEOTIDE SEQUENCE [LARGE SCALE GENOMIC DNA]</scope>
    <source>
        <strain evidence="2 5">NIH1004</strain>
    </source>
</reference>
<dbReference type="OrthoDB" id="41532at2759"/>
<keyword evidence="4" id="KW-1185">Reference proteome</keyword>
<dbReference type="Pfam" id="PF00583">
    <property type="entry name" value="Acetyltransf_1"/>
    <property type="match status" value="1"/>
</dbReference>
<evidence type="ECO:0000313" key="4">
    <source>
        <dbReference type="Proteomes" id="UP000308092"/>
    </source>
</evidence>
<feature type="domain" description="N-acetyltransferase" evidence="1">
    <location>
        <begin position="45"/>
        <end position="204"/>
    </location>
</feature>
<dbReference type="InterPro" id="IPR016181">
    <property type="entry name" value="Acyl_CoA_acyltransferase"/>
</dbReference>
<comment type="caution">
    <text evidence="3">The sequence shown here is derived from an EMBL/GenBank/DDBJ whole genome shotgun (WGS) entry which is preliminary data.</text>
</comment>
<dbReference type="RefSeq" id="XP_033430520.1">
    <property type="nucleotide sequence ID" value="XM_033564763.1"/>
</dbReference>
<organism evidence="3 4">
    <name type="scientific">Aspergillus tanneri</name>
    <dbReference type="NCBI Taxonomy" id="1220188"/>
    <lineage>
        <taxon>Eukaryota</taxon>
        <taxon>Fungi</taxon>
        <taxon>Dikarya</taxon>
        <taxon>Ascomycota</taxon>
        <taxon>Pezizomycotina</taxon>
        <taxon>Eurotiomycetes</taxon>
        <taxon>Eurotiomycetidae</taxon>
        <taxon>Eurotiales</taxon>
        <taxon>Aspergillaceae</taxon>
        <taxon>Aspergillus</taxon>
        <taxon>Aspergillus subgen. Circumdati</taxon>
    </lineage>
</organism>
<dbReference type="PROSITE" id="PS51186">
    <property type="entry name" value="GNAT"/>
    <property type="match status" value="1"/>
</dbReference>
<reference evidence="3 4" key="1">
    <citation type="submission" date="2019-03" db="EMBL/GenBank/DDBJ databases">
        <title>The genome sequence of a newly discovered highly antifungal drug resistant Aspergillus species, Aspergillus tanneri NIH 1004.</title>
        <authorList>
            <person name="Mounaud S."/>
            <person name="Singh I."/>
            <person name="Joardar V."/>
            <person name="Pakala S."/>
            <person name="Pakala S."/>
            <person name="Venepally P."/>
            <person name="Hoover J."/>
            <person name="Nierman W."/>
            <person name="Chung J."/>
            <person name="Losada L."/>
        </authorList>
    </citation>
    <scope>NUCLEOTIDE SEQUENCE [LARGE SCALE GENOMIC DNA]</scope>
    <source>
        <strain evidence="3 4">NIH1004</strain>
    </source>
</reference>
<evidence type="ECO:0000259" key="1">
    <source>
        <dbReference type="PROSITE" id="PS51186"/>
    </source>
</evidence>
<evidence type="ECO:0000313" key="5">
    <source>
        <dbReference type="Proteomes" id="UP000324241"/>
    </source>
</evidence>
<name>A0A4S3JDI9_9EURO</name>
<sequence>MPTSRFEYSVFRIAKDHAITSSARKYKELRLQALSIAPTSFSSSYEIESAHTDDEWIARLAADRSETFICAATPVENPEMTTWVGQLTLHGPQNREDFILPEESGQRNPPEDGDKELWQMLSLFTLPNHRGQGLGKKLCREALDYLASYRESPHEVWVRLMVKPENHATVGLYQGLGFSEAGKCTLAEALIANGDKDLLPKDITGEKYSLRSGLIMMLEICRS</sequence>
<dbReference type="Proteomes" id="UP000308092">
    <property type="component" value="Unassembled WGS sequence"/>
</dbReference>
<dbReference type="GeneID" id="54322739"/>
<dbReference type="Proteomes" id="UP000324241">
    <property type="component" value="Unassembled WGS sequence"/>
</dbReference>
<dbReference type="AlphaFoldDB" id="A0A4S3JDI9"/>
<evidence type="ECO:0000313" key="2">
    <source>
        <dbReference type="EMBL" id="KAA8651159.1"/>
    </source>
</evidence>
<evidence type="ECO:0000313" key="3">
    <source>
        <dbReference type="EMBL" id="THC91181.1"/>
    </source>
</evidence>
<dbReference type="VEuPathDB" id="FungiDB:EYZ11_009370"/>